<dbReference type="GO" id="GO:0035438">
    <property type="term" value="F:cyclic-di-GMP binding"/>
    <property type="evidence" value="ECO:0007669"/>
    <property type="project" value="InterPro"/>
</dbReference>
<dbReference type="InterPro" id="IPR009875">
    <property type="entry name" value="PilZ_domain"/>
</dbReference>
<feature type="domain" description="PilZ" evidence="1">
    <location>
        <begin position="5"/>
        <end position="89"/>
    </location>
</feature>
<dbReference type="SUPFAM" id="SSF141371">
    <property type="entry name" value="PilZ domain-like"/>
    <property type="match status" value="1"/>
</dbReference>
<keyword evidence="3" id="KW-1185">Reference proteome</keyword>
<dbReference type="Pfam" id="PF07238">
    <property type="entry name" value="PilZ"/>
    <property type="match status" value="1"/>
</dbReference>
<proteinExistence type="predicted"/>
<evidence type="ECO:0000259" key="1">
    <source>
        <dbReference type="Pfam" id="PF07238"/>
    </source>
</evidence>
<protein>
    <submittedName>
        <fullName evidence="2">PilZ domain protein</fullName>
    </submittedName>
</protein>
<reference evidence="2 3" key="1">
    <citation type="submission" date="2018-03" db="EMBL/GenBank/DDBJ databases">
        <title>Draft Genome Sequences of the Obligatory Marine Myxobacteria Enhygromyxa salina SWB005.</title>
        <authorList>
            <person name="Poehlein A."/>
            <person name="Moghaddam J.A."/>
            <person name="Harms H."/>
            <person name="Alanjari M."/>
            <person name="Koenig G.M."/>
            <person name="Daniel R."/>
            <person name="Schaeberle T.F."/>
        </authorList>
    </citation>
    <scope>NUCLEOTIDE SEQUENCE [LARGE SCALE GENOMIC DNA]</scope>
    <source>
        <strain evidence="2 3">SWB005</strain>
    </source>
</reference>
<evidence type="ECO:0000313" key="3">
    <source>
        <dbReference type="Proteomes" id="UP000237968"/>
    </source>
</evidence>
<evidence type="ECO:0000313" key="2">
    <source>
        <dbReference type="EMBL" id="PRQ05891.1"/>
    </source>
</evidence>
<accession>A0A2S9YL95</accession>
<dbReference type="Gene3D" id="2.40.10.220">
    <property type="entry name" value="predicted glycosyltransferase like domains"/>
    <property type="match status" value="1"/>
</dbReference>
<sequence length="102" mass="11446">MALPDGRELHGQAVDISFSGICLHTNEAVTPPTTVQFEVWAVLPERETREIVMPGRVVWSTPVEGQVQIGATFDRDMDNRSWARLELLLQFLEGNLEDAARL</sequence>
<name>A0A2S9YL95_9BACT</name>
<dbReference type="EMBL" id="PVNK01000001">
    <property type="protein sequence ID" value="PRQ05891.1"/>
    <property type="molecule type" value="Genomic_DNA"/>
</dbReference>
<dbReference type="AlphaFoldDB" id="A0A2S9YL95"/>
<comment type="caution">
    <text evidence="2">The sequence shown here is derived from an EMBL/GenBank/DDBJ whole genome shotgun (WGS) entry which is preliminary data.</text>
</comment>
<dbReference type="Proteomes" id="UP000237968">
    <property type="component" value="Unassembled WGS sequence"/>
</dbReference>
<gene>
    <name evidence="2" type="ORF">ENSA5_00020</name>
</gene>
<organism evidence="2 3">
    <name type="scientific">Enhygromyxa salina</name>
    <dbReference type="NCBI Taxonomy" id="215803"/>
    <lineage>
        <taxon>Bacteria</taxon>
        <taxon>Pseudomonadati</taxon>
        <taxon>Myxococcota</taxon>
        <taxon>Polyangia</taxon>
        <taxon>Nannocystales</taxon>
        <taxon>Nannocystaceae</taxon>
        <taxon>Enhygromyxa</taxon>
    </lineage>
</organism>